<accession>A0A4U0SR83</accession>
<dbReference type="Proteomes" id="UP000305778">
    <property type="component" value="Unassembled WGS sequence"/>
</dbReference>
<dbReference type="RefSeq" id="WP_136724113.1">
    <property type="nucleotide sequence ID" value="NZ_JAOPYF010000293.1"/>
</dbReference>
<dbReference type="EMBL" id="SUMC01000011">
    <property type="protein sequence ID" value="TKA10821.1"/>
    <property type="molecule type" value="Genomic_DNA"/>
</dbReference>
<comment type="caution">
    <text evidence="1">The sequence shown here is derived from an EMBL/GenBank/DDBJ whole genome shotgun (WGS) entry which is preliminary data.</text>
</comment>
<protein>
    <submittedName>
        <fullName evidence="1">Uncharacterized protein</fullName>
    </submittedName>
</protein>
<gene>
    <name evidence="1" type="ORF">FCI23_14420</name>
</gene>
<keyword evidence="2" id="KW-1185">Reference proteome</keyword>
<proteinExistence type="predicted"/>
<evidence type="ECO:0000313" key="1">
    <source>
        <dbReference type="EMBL" id="TKA10821.1"/>
    </source>
</evidence>
<dbReference type="AlphaFoldDB" id="A0A4U0SR83"/>
<name>A0A4U0SR83_9ACTN</name>
<sequence>MNDLRHVLVLPDRDAAKEAADEAAARFDLPAEPRLVRDALAGEDDAEDAQWLVVIEDEDGFLDPEALHSLAEEFDGWREEEDEEE</sequence>
<evidence type="ECO:0000313" key="2">
    <source>
        <dbReference type="Proteomes" id="UP000305778"/>
    </source>
</evidence>
<organism evidence="1 2">
    <name type="scientific">Actinacidiphila oryziradicis</name>
    <dbReference type="NCBI Taxonomy" id="2571141"/>
    <lineage>
        <taxon>Bacteria</taxon>
        <taxon>Bacillati</taxon>
        <taxon>Actinomycetota</taxon>
        <taxon>Actinomycetes</taxon>
        <taxon>Kitasatosporales</taxon>
        <taxon>Streptomycetaceae</taxon>
        <taxon>Actinacidiphila</taxon>
    </lineage>
</organism>
<reference evidence="1 2" key="1">
    <citation type="submission" date="2019-04" db="EMBL/GenBank/DDBJ databases">
        <title>Streptomyces oryziradicis sp. nov., a novel actinomycete isolated from rhizosphere soil of rice (Oryza sativa L.).</title>
        <authorList>
            <person name="Li C."/>
        </authorList>
    </citation>
    <scope>NUCLEOTIDE SEQUENCE [LARGE SCALE GENOMIC DNA]</scope>
    <source>
        <strain evidence="1 2">NEAU-C40</strain>
    </source>
</reference>